<evidence type="ECO:0000256" key="6">
    <source>
        <dbReference type="PROSITE-ProRule" id="PRU00169"/>
    </source>
</evidence>
<dbReference type="PATRIC" id="fig|1184267.3.peg.1453"/>
<dbReference type="KEGG" id="bex:A11Q_1435"/>
<dbReference type="InterPro" id="IPR036388">
    <property type="entry name" value="WH-like_DNA-bd_sf"/>
</dbReference>
<dbReference type="Gene3D" id="1.10.10.10">
    <property type="entry name" value="Winged helix-like DNA-binding domain superfamily/Winged helix DNA-binding domain"/>
    <property type="match status" value="1"/>
</dbReference>
<evidence type="ECO:0000256" key="2">
    <source>
        <dbReference type="ARBA" id="ARBA00023012"/>
    </source>
</evidence>
<evidence type="ECO:0008006" key="12">
    <source>
        <dbReference type="Google" id="ProtNLM"/>
    </source>
</evidence>
<accession>M4VC90</accession>
<evidence type="ECO:0000256" key="4">
    <source>
        <dbReference type="ARBA" id="ARBA00023125"/>
    </source>
</evidence>
<dbReference type="GO" id="GO:0000156">
    <property type="term" value="F:phosphorelay response regulator activity"/>
    <property type="evidence" value="ECO:0007669"/>
    <property type="project" value="TreeGrafter"/>
</dbReference>
<dbReference type="Gene3D" id="3.40.50.2300">
    <property type="match status" value="1"/>
</dbReference>
<keyword evidence="2" id="KW-0902">Two-component regulatory system</keyword>
<reference evidence="10 11" key="1">
    <citation type="journal article" date="2013" name="ISME J.">
        <title>By their genes ye shall know them: genomic signatures of predatory bacteria.</title>
        <authorList>
            <person name="Pasternak Z."/>
            <person name="Pietrokovski S."/>
            <person name="Rotem O."/>
            <person name="Gophna U."/>
            <person name="Lurie-Weinberger M.N."/>
            <person name="Jurkevitch E."/>
        </authorList>
    </citation>
    <scope>NUCLEOTIDE SEQUENCE [LARGE SCALE GENOMIC DNA]</scope>
    <source>
        <strain evidence="10 11">JSS</strain>
    </source>
</reference>
<dbReference type="InterPro" id="IPR001789">
    <property type="entry name" value="Sig_transdc_resp-reg_receiver"/>
</dbReference>
<feature type="modified residue" description="4-aspartylphosphate" evidence="6">
    <location>
        <position position="52"/>
    </location>
</feature>
<organism evidence="10 11">
    <name type="scientific">Pseudobdellovibrio exovorus JSS</name>
    <dbReference type="NCBI Taxonomy" id="1184267"/>
    <lineage>
        <taxon>Bacteria</taxon>
        <taxon>Pseudomonadati</taxon>
        <taxon>Bdellovibrionota</taxon>
        <taxon>Bdellovibrionia</taxon>
        <taxon>Bdellovibrionales</taxon>
        <taxon>Pseudobdellovibrionaceae</taxon>
        <taxon>Pseudobdellovibrio</taxon>
    </lineage>
</organism>
<dbReference type="InterPro" id="IPR011006">
    <property type="entry name" value="CheY-like_superfamily"/>
</dbReference>
<keyword evidence="4 7" id="KW-0238">DNA-binding</keyword>
<dbReference type="SUPFAM" id="SSF52172">
    <property type="entry name" value="CheY-like"/>
    <property type="match status" value="1"/>
</dbReference>
<keyword evidence="3" id="KW-0805">Transcription regulation</keyword>
<dbReference type="OrthoDB" id="9802426at2"/>
<keyword evidence="5" id="KW-0804">Transcription</keyword>
<evidence type="ECO:0000256" key="7">
    <source>
        <dbReference type="PROSITE-ProRule" id="PRU01091"/>
    </source>
</evidence>
<feature type="DNA-binding region" description="OmpR/PhoB-type" evidence="7">
    <location>
        <begin position="129"/>
        <end position="230"/>
    </location>
</feature>
<dbReference type="SMART" id="SM00862">
    <property type="entry name" value="Trans_reg_C"/>
    <property type="match status" value="1"/>
</dbReference>
<dbReference type="EMBL" id="CP003537">
    <property type="protein sequence ID" value="AGH95651.1"/>
    <property type="molecule type" value="Genomic_DNA"/>
</dbReference>
<sequence length="238" mass="26741">MARILCIEDSQEFQIYLTSILKEHALTFVTSSSEALRLTEGGRDHFDLILLDVSLPDGNGIKILPRLKETLAPRFVPVIIISSDHDIITKVAAFGVGADDYINKPPDPSELRARIEAKLRTVQSLTAEKSVLEYSDLVIDLDKMTVEILAKDASRKQVDLTPYEFKILRLLLSRPGQVYSREIIIDRVWGIDKFITSRTVDAHVSHLRKKLVQSEVQIETVLSAGYKLALKDKSSKKA</sequence>
<protein>
    <recommendedName>
        <fullName evidence="12">DNA-binding response regulator</fullName>
    </recommendedName>
</protein>
<dbReference type="CDD" id="cd00383">
    <property type="entry name" value="trans_reg_C"/>
    <property type="match status" value="1"/>
</dbReference>
<dbReference type="GO" id="GO:0005829">
    <property type="term" value="C:cytosol"/>
    <property type="evidence" value="ECO:0007669"/>
    <property type="project" value="TreeGrafter"/>
</dbReference>
<dbReference type="eggNOG" id="COG0745">
    <property type="taxonomic scope" value="Bacteria"/>
</dbReference>
<dbReference type="SUPFAM" id="SSF46894">
    <property type="entry name" value="C-terminal effector domain of the bipartite response regulators"/>
    <property type="match status" value="1"/>
</dbReference>
<dbReference type="GO" id="GO:0006355">
    <property type="term" value="P:regulation of DNA-templated transcription"/>
    <property type="evidence" value="ECO:0007669"/>
    <property type="project" value="InterPro"/>
</dbReference>
<keyword evidence="11" id="KW-1185">Reference proteome</keyword>
<gene>
    <name evidence="10" type="ORF">A11Q_1435</name>
</gene>
<name>M4VC90_9BACT</name>
<dbReference type="AlphaFoldDB" id="M4VC90"/>
<evidence type="ECO:0000256" key="1">
    <source>
        <dbReference type="ARBA" id="ARBA00022553"/>
    </source>
</evidence>
<evidence type="ECO:0000256" key="5">
    <source>
        <dbReference type="ARBA" id="ARBA00023163"/>
    </source>
</evidence>
<evidence type="ECO:0000259" key="9">
    <source>
        <dbReference type="PROSITE" id="PS51755"/>
    </source>
</evidence>
<evidence type="ECO:0000256" key="3">
    <source>
        <dbReference type="ARBA" id="ARBA00023015"/>
    </source>
</evidence>
<dbReference type="STRING" id="1184267.A11Q_1435"/>
<dbReference type="InterPro" id="IPR039420">
    <property type="entry name" value="WalR-like"/>
</dbReference>
<evidence type="ECO:0000313" key="10">
    <source>
        <dbReference type="EMBL" id="AGH95651.1"/>
    </source>
</evidence>
<dbReference type="GO" id="GO:0000976">
    <property type="term" value="F:transcription cis-regulatory region binding"/>
    <property type="evidence" value="ECO:0007669"/>
    <property type="project" value="TreeGrafter"/>
</dbReference>
<dbReference type="InterPro" id="IPR001867">
    <property type="entry name" value="OmpR/PhoB-type_DNA-bd"/>
</dbReference>
<dbReference type="Pfam" id="PF00072">
    <property type="entry name" value="Response_reg"/>
    <property type="match status" value="1"/>
</dbReference>
<feature type="domain" description="OmpR/PhoB-type" evidence="9">
    <location>
        <begin position="129"/>
        <end position="230"/>
    </location>
</feature>
<dbReference type="HOGENOM" id="CLU_000445_30_1_7"/>
<dbReference type="PANTHER" id="PTHR48111:SF21">
    <property type="entry name" value="DNA-BINDING DUAL MASTER TRANSCRIPTIONAL REGULATOR RPAA"/>
    <property type="match status" value="1"/>
</dbReference>
<dbReference type="InterPro" id="IPR016032">
    <property type="entry name" value="Sig_transdc_resp-reg_C-effctor"/>
</dbReference>
<evidence type="ECO:0000313" key="11">
    <source>
        <dbReference type="Proteomes" id="UP000012040"/>
    </source>
</evidence>
<dbReference type="Proteomes" id="UP000012040">
    <property type="component" value="Chromosome"/>
</dbReference>
<dbReference type="Pfam" id="PF00486">
    <property type="entry name" value="Trans_reg_C"/>
    <property type="match status" value="1"/>
</dbReference>
<dbReference type="PROSITE" id="PS50110">
    <property type="entry name" value="RESPONSE_REGULATORY"/>
    <property type="match status" value="1"/>
</dbReference>
<proteinExistence type="predicted"/>
<evidence type="ECO:0000259" key="8">
    <source>
        <dbReference type="PROSITE" id="PS50110"/>
    </source>
</evidence>
<dbReference type="SMART" id="SM00448">
    <property type="entry name" value="REC"/>
    <property type="match status" value="1"/>
</dbReference>
<keyword evidence="1 6" id="KW-0597">Phosphoprotein</keyword>
<dbReference type="PROSITE" id="PS51755">
    <property type="entry name" value="OMPR_PHOB"/>
    <property type="match status" value="1"/>
</dbReference>
<feature type="domain" description="Response regulatory" evidence="8">
    <location>
        <begin position="3"/>
        <end position="119"/>
    </location>
</feature>
<dbReference type="RefSeq" id="WP_015470141.1">
    <property type="nucleotide sequence ID" value="NC_020813.1"/>
</dbReference>
<dbReference type="GO" id="GO:0032993">
    <property type="term" value="C:protein-DNA complex"/>
    <property type="evidence" value="ECO:0007669"/>
    <property type="project" value="TreeGrafter"/>
</dbReference>
<dbReference type="PANTHER" id="PTHR48111">
    <property type="entry name" value="REGULATOR OF RPOS"/>
    <property type="match status" value="1"/>
</dbReference>